<dbReference type="InterPro" id="IPR050583">
    <property type="entry name" value="Mycobacterial_A85_antigen"/>
</dbReference>
<dbReference type="InterPro" id="IPR029058">
    <property type="entry name" value="AB_hydrolase_fold"/>
</dbReference>
<reference evidence="1 2" key="1">
    <citation type="submission" date="2020-01" db="EMBL/GenBank/DDBJ databases">
        <title>Ponticoccus aerotolerans gen. nov., sp. nov., an anaerobic bacterium and proposal of Ponticoccusceae fam. nov., Ponticoccusles ord. nov. and Ponticoccuse classis nov. in the phylum Kiritimatiellaeota.</title>
        <authorList>
            <person name="Zhou L.Y."/>
            <person name="Du Z.J."/>
        </authorList>
    </citation>
    <scope>NUCLEOTIDE SEQUENCE [LARGE SCALE GENOMIC DNA]</scope>
    <source>
        <strain evidence="1 2">S-5007</strain>
    </source>
</reference>
<dbReference type="InterPro" id="IPR000801">
    <property type="entry name" value="Esterase-like"/>
</dbReference>
<dbReference type="Pfam" id="PF00756">
    <property type="entry name" value="Esterase"/>
    <property type="match status" value="1"/>
</dbReference>
<dbReference type="PANTHER" id="PTHR48098:SF1">
    <property type="entry name" value="DIACYLGLYCEROL ACYLTRANSFERASE_MYCOLYLTRANSFERASE AG85A"/>
    <property type="match status" value="1"/>
</dbReference>
<dbReference type="Proteomes" id="UP000464954">
    <property type="component" value="Chromosome"/>
</dbReference>
<dbReference type="RefSeq" id="WP_160626016.1">
    <property type="nucleotide sequence ID" value="NZ_CP047593.1"/>
</dbReference>
<dbReference type="GO" id="GO:0016747">
    <property type="term" value="F:acyltransferase activity, transferring groups other than amino-acyl groups"/>
    <property type="evidence" value="ECO:0007669"/>
    <property type="project" value="TreeGrafter"/>
</dbReference>
<protein>
    <submittedName>
        <fullName evidence="1">Esterase family protein</fullName>
    </submittedName>
</protein>
<sequence>MALFQCSFFSESLRISASMNVILPQACRSQIGMDSTTDAEPPAVLYLLHGITDDHSTWLRRTSIERYVTKLPLAVVMPAVNRSFYTDIGDDAYWTFISEELPQIVQSFFRVSKDWKKTFVAGLSMGGYGAFKLGLTCPDRYAAAASLSGALDVVSAAKAHTDICNFDRIFGSSEALAGSSNDLFTLINRFPSDSETKFYQCCGTEDFLYQDNLTFKTRARQAGLNLTFEEHPDAVHNWDYWDQQIQRVLEWLPLGEA</sequence>
<dbReference type="KEGG" id="taer:GT409_00465"/>
<accession>A0A6P1M1J7</accession>
<organism evidence="1 2">
    <name type="scientific">Tichowtungia aerotolerans</name>
    <dbReference type="NCBI Taxonomy" id="2697043"/>
    <lineage>
        <taxon>Bacteria</taxon>
        <taxon>Pseudomonadati</taxon>
        <taxon>Kiritimatiellota</taxon>
        <taxon>Tichowtungiia</taxon>
        <taxon>Tichowtungiales</taxon>
        <taxon>Tichowtungiaceae</taxon>
        <taxon>Tichowtungia</taxon>
    </lineage>
</organism>
<proteinExistence type="predicted"/>
<dbReference type="SUPFAM" id="SSF53474">
    <property type="entry name" value="alpha/beta-Hydrolases"/>
    <property type="match status" value="1"/>
</dbReference>
<gene>
    <name evidence="1" type="ORF">GT409_00465</name>
</gene>
<dbReference type="EMBL" id="CP047593">
    <property type="protein sequence ID" value="QHI67982.1"/>
    <property type="molecule type" value="Genomic_DNA"/>
</dbReference>
<dbReference type="AlphaFoldDB" id="A0A6P1M1J7"/>
<name>A0A6P1M1J7_9BACT</name>
<evidence type="ECO:0000313" key="1">
    <source>
        <dbReference type="EMBL" id="QHI67982.1"/>
    </source>
</evidence>
<dbReference type="Gene3D" id="3.40.50.1820">
    <property type="entry name" value="alpha/beta hydrolase"/>
    <property type="match status" value="1"/>
</dbReference>
<dbReference type="PANTHER" id="PTHR48098">
    <property type="entry name" value="ENTEROCHELIN ESTERASE-RELATED"/>
    <property type="match status" value="1"/>
</dbReference>
<keyword evidence="2" id="KW-1185">Reference proteome</keyword>
<evidence type="ECO:0000313" key="2">
    <source>
        <dbReference type="Proteomes" id="UP000464954"/>
    </source>
</evidence>